<reference evidence="5" key="1">
    <citation type="submission" date="2022-04" db="EMBL/GenBank/DDBJ databases">
        <title>Carnegiea gigantea Genome sequencing and assembly v2.</title>
        <authorList>
            <person name="Copetti D."/>
            <person name="Sanderson M.J."/>
            <person name="Burquez A."/>
            <person name="Wojciechowski M.F."/>
        </authorList>
    </citation>
    <scope>NUCLEOTIDE SEQUENCE</scope>
    <source>
        <strain evidence="5">SGP5-SGP5p</strain>
        <tissue evidence="5">Aerial part</tissue>
    </source>
</reference>
<protein>
    <submittedName>
        <fullName evidence="5">Uncharacterized protein</fullName>
    </submittedName>
</protein>
<keyword evidence="2" id="KW-0433">Leucine-rich repeat</keyword>
<keyword evidence="3" id="KW-0677">Repeat</keyword>
<dbReference type="SMART" id="SM00369">
    <property type="entry name" value="LRR_TYP"/>
    <property type="match status" value="3"/>
</dbReference>
<evidence type="ECO:0000256" key="1">
    <source>
        <dbReference type="ARBA" id="ARBA00004196"/>
    </source>
</evidence>
<organism evidence="5 6">
    <name type="scientific">Carnegiea gigantea</name>
    <dbReference type="NCBI Taxonomy" id="171969"/>
    <lineage>
        <taxon>Eukaryota</taxon>
        <taxon>Viridiplantae</taxon>
        <taxon>Streptophyta</taxon>
        <taxon>Embryophyta</taxon>
        <taxon>Tracheophyta</taxon>
        <taxon>Spermatophyta</taxon>
        <taxon>Magnoliopsida</taxon>
        <taxon>eudicotyledons</taxon>
        <taxon>Gunneridae</taxon>
        <taxon>Pentapetalae</taxon>
        <taxon>Caryophyllales</taxon>
        <taxon>Cactineae</taxon>
        <taxon>Cactaceae</taxon>
        <taxon>Cactoideae</taxon>
        <taxon>Echinocereeae</taxon>
        <taxon>Carnegiea</taxon>
    </lineage>
</organism>
<keyword evidence="6" id="KW-1185">Reference proteome</keyword>
<comment type="subcellular location">
    <subcellularLocation>
        <location evidence="1">Cell envelope</location>
    </subcellularLocation>
</comment>
<dbReference type="EMBL" id="JAKOGI010000024">
    <property type="protein sequence ID" value="KAJ8449162.1"/>
    <property type="molecule type" value="Genomic_DNA"/>
</dbReference>
<evidence type="ECO:0000313" key="6">
    <source>
        <dbReference type="Proteomes" id="UP001153076"/>
    </source>
</evidence>
<dbReference type="Pfam" id="PF00560">
    <property type="entry name" value="LRR_1"/>
    <property type="match status" value="2"/>
</dbReference>
<evidence type="ECO:0000256" key="4">
    <source>
        <dbReference type="SAM" id="SignalP"/>
    </source>
</evidence>
<dbReference type="FunFam" id="3.80.10.10:FF:000383">
    <property type="entry name" value="Leucine-rich repeat receptor protein kinase EMS1"/>
    <property type="match status" value="1"/>
</dbReference>
<dbReference type="SUPFAM" id="SSF52058">
    <property type="entry name" value="L domain-like"/>
    <property type="match status" value="1"/>
</dbReference>
<proteinExistence type="predicted"/>
<feature type="chain" id="PRO_5040395672" evidence="4">
    <location>
        <begin position="29"/>
        <end position="489"/>
    </location>
</feature>
<dbReference type="AlphaFoldDB" id="A0A9Q1KV28"/>
<dbReference type="OrthoDB" id="676979at2759"/>
<comment type="caution">
    <text evidence="5">The sequence shown here is derived from an EMBL/GenBank/DDBJ whole genome shotgun (WGS) entry which is preliminary data.</text>
</comment>
<name>A0A9Q1KV28_9CARY</name>
<dbReference type="InterPro" id="IPR051848">
    <property type="entry name" value="PGIP"/>
</dbReference>
<dbReference type="PANTHER" id="PTHR48059">
    <property type="entry name" value="POLYGALACTURONASE INHIBITOR 1"/>
    <property type="match status" value="1"/>
</dbReference>
<evidence type="ECO:0000313" key="5">
    <source>
        <dbReference type="EMBL" id="KAJ8449162.1"/>
    </source>
</evidence>
<dbReference type="Proteomes" id="UP001153076">
    <property type="component" value="Unassembled WGS sequence"/>
</dbReference>
<dbReference type="PANTHER" id="PTHR48059:SF36">
    <property type="entry name" value="LEUCINE-RICH REPEAT DOMAIN, L DOMAIN-CONTAINING PROTEIN-RELATED"/>
    <property type="match status" value="1"/>
</dbReference>
<dbReference type="PRINTS" id="PR00019">
    <property type="entry name" value="LEURICHRPT"/>
</dbReference>
<dbReference type="Gene3D" id="3.80.10.10">
    <property type="entry name" value="Ribonuclease Inhibitor"/>
    <property type="match status" value="1"/>
</dbReference>
<keyword evidence="4" id="KW-0732">Signal</keyword>
<dbReference type="Pfam" id="PF13855">
    <property type="entry name" value="LRR_8"/>
    <property type="match status" value="1"/>
</dbReference>
<dbReference type="InterPro" id="IPR032675">
    <property type="entry name" value="LRR_dom_sf"/>
</dbReference>
<gene>
    <name evidence="5" type="ORF">Cgig2_027164</name>
</gene>
<dbReference type="InterPro" id="IPR001611">
    <property type="entry name" value="Leu-rich_rpt"/>
</dbReference>
<sequence length="489" mass="52956">MAFSLSSSSYPLPLILLLSLLLLSLSHQQDPTSLDSGEQESVYLALESVNSDIPWRTLFPDDLCVSAPHGVVCGYFRSSTNDTVLVPHIIEMNFGYVSDSCQNSPCSPESEFPFSLFSLPHIRKLFFYRCFTHRPVSFPLLNETTRFGLELEELVFMENPSLSGSLSGSIGNFTSLRRLILTRTNVSGGIADEITKLSSLEQLTISGNPYLGGGEGNGVPLNVGLLGKLRVLDLSNNGLKGTVPKSLGQLKSLIKLDLSINRFSGEIPASLKGLQSLQFLDLSYNRFGNFGVPLFLGSMTSLRELYLSGNPLGGTIPEIWENLGGLLGIGLSGVELVGHIPASMGVFLRDLSYIWLDNNKLDGEVPEEFGLLQNVYEMNFQNNQLSGGIPFSAQFVAKLGMKLKLEGNPSLCVDKSIKKSLQNKGSLGNLKACNGTQVHTIAQFNGLSAGESIDPTLSPDACRLDAFGRLGKSGPFLGDESANRENECK</sequence>
<evidence type="ECO:0000256" key="3">
    <source>
        <dbReference type="ARBA" id="ARBA00022737"/>
    </source>
</evidence>
<accession>A0A9Q1KV28</accession>
<dbReference type="InterPro" id="IPR003591">
    <property type="entry name" value="Leu-rich_rpt_typical-subtyp"/>
</dbReference>
<evidence type="ECO:0000256" key="2">
    <source>
        <dbReference type="ARBA" id="ARBA00022614"/>
    </source>
</evidence>
<feature type="signal peptide" evidence="4">
    <location>
        <begin position="1"/>
        <end position="28"/>
    </location>
</feature>